<proteinExistence type="inferred from homology"/>
<evidence type="ECO:0000256" key="1">
    <source>
        <dbReference type="ARBA" id="ARBA00001974"/>
    </source>
</evidence>
<dbReference type="InterPro" id="IPR000447">
    <property type="entry name" value="G3P_DH_FAD-dep"/>
</dbReference>
<keyword evidence="4" id="KW-0274">FAD</keyword>
<feature type="domain" description="FAD dependent oxidoreductase" evidence="6">
    <location>
        <begin position="6"/>
        <end position="59"/>
    </location>
</feature>
<sequence length="75" mass="7836">MKKTELVIVGGGILGTGVAQAAAAAGYQLILLESNKVGHATSSNSSKLIHGGLRYLESGQTHECSYFNRVGKSRC</sequence>
<protein>
    <submittedName>
        <fullName evidence="7">FAD-dependent oxidoreductase</fullName>
    </submittedName>
</protein>
<keyword evidence="8" id="KW-1185">Reference proteome</keyword>
<dbReference type="Proteomes" id="UP000273022">
    <property type="component" value="Unassembled WGS sequence"/>
</dbReference>
<dbReference type="OrthoDB" id="9766796at2"/>
<dbReference type="GO" id="GO:0004368">
    <property type="term" value="F:glycerol-3-phosphate dehydrogenase (quinone) activity"/>
    <property type="evidence" value="ECO:0007669"/>
    <property type="project" value="InterPro"/>
</dbReference>
<dbReference type="EMBL" id="QYYH01000064">
    <property type="protein sequence ID" value="RJY13461.1"/>
    <property type="molecule type" value="Genomic_DNA"/>
</dbReference>
<dbReference type="InterPro" id="IPR036188">
    <property type="entry name" value="FAD/NAD-bd_sf"/>
</dbReference>
<evidence type="ECO:0000256" key="3">
    <source>
        <dbReference type="ARBA" id="ARBA00022630"/>
    </source>
</evidence>
<dbReference type="Pfam" id="PF01266">
    <property type="entry name" value="DAO"/>
    <property type="match status" value="1"/>
</dbReference>
<keyword evidence="5" id="KW-0560">Oxidoreductase</keyword>
<dbReference type="InterPro" id="IPR006076">
    <property type="entry name" value="FAD-dep_OxRdtase"/>
</dbReference>
<accession>A0A3A6TXN8</accession>
<comment type="caution">
    <text evidence="7">The sequence shown here is derived from an EMBL/GenBank/DDBJ whole genome shotgun (WGS) entry which is preliminary data.</text>
</comment>
<dbReference type="AlphaFoldDB" id="A0A3A6TXN8"/>
<organism evidence="7 8">
    <name type="scientific">Parashewanella spongiae</name>
    <dbReference type="NCBI Taxonomy" id="342950"/>
    <lineage>
        <taxon>Bacteria</taxon>
        <taxon>Pseudomonadati</taxon>
        <taxon>Pseudomonadota</taxon>
        <taxon>Gammaproteobacteria</taxon>
        <taxon>Alteromonadales</taxon>
        <taxon>Shewanellaceae</taxon>
        <taxon>Parashewanella</taxon>
    </lineage>
</organism>
<evidence type="ECO:0000313" key="7">
    <source>
        <dbReference type="EMBL" id="RJY13461.1"/>
    </source>
</evidence>
<evidence type="ECO:0000313" key="8">
    <source>
        <dbReference type="Proteomes" id="UP000273022"/>
    </source>
</evidence>
<dbReference type="PANTHER" id="PTHR11985:SF15">
    <property type="entry name" value="GLYCEROL-3-PHOSPHATE DEHYDROGENASE, MITOCHONDRIAL"/>
    <property type="match status" value="1"/>
</dbReference>
<dbReference type="SUPFAM" id="SSF51905">
    <property type="entry name" value="FAD/NAD(P)-binding domain"/>
    <property type="match status" value="1"/>
</dbReference>
<evidence type="ECO:0000256" key="4">
    <source>
        <dbReference type="ARBA" id="ARBA00022827"/>
    </source>
</evidence>
<name>A0A3A6TXN8_9GAMM</name>
<reference evidence="7 8" key="1">
    <citation type="submission" date="2018-09" db="EMBL/GenBank/DDBJ databases">
        <title>Phylogeny of the Shewanellaceae, and recommendation for two new genera, Pseudoshewanella and Parashewanella.</title>
        <authorList>
            <person name="Wang G."/>
        </authorList>
    </citation>
    <scope>NUCLEOTIDE SEQUENCE [LARGE SCALE GENOMIC DNA]</scope>
    <source>
        <strain evidence="7 8">KCTC 22492</strain>
    </source>
</reference>
<evidence type="ECO:0000256" key="2">
    <source>
        <dbReference type="ARBA" id="ARBA00007330"/>
    </source>
</evidence>
<keyword evidence="3" id="KW-0285">Flavoprotein</keyword>
<dbReference type="Gene3D" id="3.50.50.60">
    <property type="entry name" value="FAD/NAD(P)-binding domain"/>
    <property type="match status" value="1"/>
</dbReference>
<dbReference type="PANTHER" id="PTHR11985">
    <property type="entry name" value="GLYCEROL-3-PHOSPHATE DEHYDROGENASE"/>
    <property type="match status" value="1"/>
</dbReference>
<evidence type="ECO:0000256" key="5">
    <source>
        <dbReference type="ARBA" id="ARBA00023002"/>
    </source>
</evidence>
<evidence type="ECO:0000259" key="6">
    <source>
        <dbReference type="Pfam" id="PF01266"/>
    </source>
</evidence>
<gene>
    <name evidence="7" type="ORF">D5R81_11260</name>
</gene>
<dbReference type="GO" id="GO:0046168">
    <property type="term" value="P:glycerol-3-phosphate catabolic process"/>
    <property type="evidence" value="ECO:0007669"/>
    <property type="project" value="TreeGrafter"/>
</dbReference>
<comment type="cofactor">
    <cofactor evidence="1">
        <name>FAD</name>
        <dbReference type="ChEBI" id="CHEBI:57692"/>
    </cofactor>
</comment>
<comment type="similarity">
    <text evidence="2">Belongs to the FAD-dependent glycerol-3-phosphate dehydrogenase family.</text>
</comment>